<dbReference type="InterPro" id="IPR018108">
    <property type="entry name" value="MCP_transmembrane"/>
</dbReference>
<keyword evidence="2 5" id="KW-0812">Transmembrane</keyword>
<dbReference type="PANTHER" id="PTHR47567:SF1">
    <property type="entry name" value="NAD-DEPENDENT EPIMERASE_DEHYDRATASE DOMAIN-CONTAINING PROTEIN"/>
    <property type="match status" value="1"/>
</dbReference>
<feature type="region of interest" description="Disordered" evidence="7">
    <location>
        <begin position="1"/>
        <end position="21"/>
    </location>
</feature>
<keyword evidence="3 8" id="KW-1133">Transmembrane helix</keyword>
<dbReference type="InterPro" id="IPR023395">
    <property type="entry name" value="MCP_dom_sf"/>
</dbReference>
<name>A0A4Y9ZU06_9AGAM</name>
<feature type="compositionally biased region" description="Basic residues" evidence="7">
    <location>
        <begin position="12"/>
        <end position="21"/>
    </location>
</feature>
<comment type="subcellular location">
    <subcellularLocation>
        <location evidence="1">Membrane</location>
        <topology evidence="1">Multi-pass membrane protein</topology>
    </subcellularLocation>
</comment>
<evidence type="ECO:0000313" key="10">
    <source>
        <dbReference type="Proteomes" id="UP000298061"/>
    </source>
</evidence>
<reference evidence="9 10" key="1">
    <citation type="submission" date="2019-02" db="EMBL/GenBank/DDBJ databases">
        <title>Genome sequencing of the rare red list fungi Hericium alpestre (H. flagellum).</title>
        <authorList>
            <person name="Buettner E."/>
            <person name="Kellner H."/>
        </authorList>
    </citation>
    <scope>NUCLEOTIDE SEQUENCE [LARGE SCALE GENOMIC DNA]</scope>
    <source>
        <strain evidence="9 10">DSM 108284</strain>
    </source>
</reference>
<feature type="compositionally biased region" description="Polar residues" evidence="7">
    <location>
        <begin position="1"/>
        <end position="11"/>
    </location>
</feature>
<evidence type="ECO:0000256" key="4">
    <source>
        <dbReference type="ARBA" id="ARBA00023136"/>
    </source>
</evidence>
<evidence type="ECO:0000313" key="9">
    <source>
        <dbReference type="EMBL" id="TFY76989.1"/>
    </source>
</evidence>
<evidence type="ECO:0000256" key="5">
    <source>
        <dbReference type="PROSITE-ProRule" id="PRU00282"/>
    </source>
</evidence>
<protein>
    <submittedName>
        <fullName evidence="9">Uncharacterized protein</fullName>
    </submittedName>
</protein>
<dbReference type="OrthoDB" id="409948at2759"/>
<feature type="transmembrane region" description="Helical" evidence="8">
    <location>
        <begin position="241"/>
        <end position="259"/>
    </location>
</feature>
<evidence type="ECO:0000256" key="3">
    <source>
        <dbReference type="ARBA" id="ARBA00022989"/>
    </source>
</evidence>
<dbReference type="PROSITE" id="PS50920">
    <property type="entry name" value="SOLCAR"/>
    <property type="match status" value="1"/>
</dbReference>
<dbReference type="Gene3D" id="1.50.40.10">
    <property type="entry name" value="Mitochondrial carrier domain"/>
    <property type="match status" value="1"/>
</dbReference>
<dbReference type="GO" id="GO:0016020">
    <property type="term" value="C:membrane"/>
    <property type="evidence" value="ECO:0007669"/>
    <property type="project" value="UniProtKB-SubCell"/>
</dbReference>
<keyword evidence="4 5" id="KW-0472">Membrane</keyword>
<dbReference type="EMBL" id="SFCI01001032">
    <property type="protein sequence ID" value="TFY76989.1"/>
    <property type="molecule type" value="Genomic_DNA"/>
</dbReference>
<dbReference type="Pfam" id="PF00153">
    <property type="entry name" value="Mito_carr"/>
    <property type="match status" value="1"/>
</dbReference>
<dbReference type="SUPFAM" id="SSF103506">
    <property type="entry name" value="Mitochondrial carrier"/>
    <property type="match status" value="1"/>
</dbReference>
<comment type="similarity">
    <text evidence="6">Belongs to the mitochondrial carrier (TC 2.A.29) family.</text>
</comment>
<proteinExistence type="inferred from homology"/>
<dbReference type="Proteomes" id="UP000298061">
    <property type="component" value="Unassembled WGS sequence"/>
</dbReference>
<evidence type="ECO:0000256" key="1">
    <source>
        <dbReference type="ARBA" id="ARBA00004141"/>
    </source>
</evidence>
<gene>
    <name evidence="9" type="ORF">EWM64_g7023</name>
</gene>
<dbReference type="AlphaFoldDB" id="A0A4Y9ZU06"/>
<feature type="repeat" description="Solcar" evidence="5">
    <location>
        <begin position="148"/>
        <end position="230"/>
    </location>
</feature>
<organism evidence="9 10">
    <name type="scientific">Hericium alpestre</name>
    <dbReference type="NCBI Taxonomy" id="135208"/>
    <lineage>
        <taxon>Eukaryota</taxon>
        <taxon>Fungi</taxon>
        <taxon>Dikarya</taxon>
        <taxon>Basidiomycota</taxon>
        <taxon>Agaricomycotina</taxon>
        <taxon>Agaricomycetes</taxon>
        <taxon>Russulales</taxon>
        <taxon>Hericiaceae</taxon>
        <taxon>Hericium</taxon>
    </lineage>
</organism>
<accession>A0A4Y9ZU06</accession>
<comment type="caution">
    <text evidence="9">The sequence shown here is derived from an EMBL/GenBank/DDBJ whole genome shotgun (WGS) entry which is preliminary data.</text>
</comment>
<dbReference type="PANTHER" id="PTHR47567">
    <property type="entry name" value="MITOCHONDRIAL SUBSTRATE/SOLUTE CARRIER"/>
    <property type="match status" value="1"/>
</dbReference>
<feature type="transmembrane region" description="Helical" evidence="8">
    <location>
        <begin position="199"/>
        <end position="221"/>
    </location>
</feature>
<evidence type="ECO:0000256" key="7">
    <source>
        <dbReference type="SAM" id="MobiDB-lite"/>
    </source>
</evidence>
<evidence type="ECO:0000256" key="2">
    <source>
        <dbReference type="ARBA" id="ARBA00022692"/>
    </source>
</evidence>
<sequence length="283" mass="31538">MAPSTPQIPSRSHSRSSMHVKRVTLTSKKNWWMVELDEEEEEAKDKPPSQAFADEDVYRDTAYPSRASTYIRMYMGLHTPYPFASPHPARFPSRIPAILQPPTAPICNLLLPNADILRRAAEPNVLPRAVLGGLDLGTVQSNAADVATQFLAELRVYTSVAAALFRMILTPVDTVKTTLQTQGQRGWGIIQKRIQMYGIVSLFYGAWATAAATFVGHYPWFGTYNYLQGALPPAHTLLQTLARQAFIGFVASVVSDSISNSLRVVKTYRQVNETRIGWNQKTK</sequence>
<keyword evidence="6" id="KW-0813">Transport</keyword>
<keyword evidence="10" id="KW-1185">Reference proteome</keyword>
<evidence type="ECO:0000256" key="8">
    <source>
        <dbReference type="SAM" id="Phobius"/>
    </source>
</evidence>
<evidence type="ECO:0000256" key="6">
    <source>
        <dbReference type="RuleBase" id="RU000488"/>
    </source>
</evidence>